<feature type="transmembrane region" description="Helical" evidence="9">
    <location>
        <begin position="80"/>
        <end position="101"/>
    </location>
</feature>
<name>A0A369KJB3_9BACT</name>
<evidence type="ECO:0000256" key="8">
    <source>
        <dbReference type="ARBA" id="ARBA00023136"/>
    </source>
</evidence>
<dbReference type="GO" id="GO:0016020">
    <property type="term" value="C:membrane"/>
    <property type="evidence" value="ECO:0007669"/>
    <property type="project" value="UniProtKB-SubCell"/>
</dbReference>
<evidence type="ECO:0000313" key="11">
    <source>
        <dbReference type="Proteomes" id="UP000253816"/>
    </source>
</evidence>
<feature type="transmembrane region" description="Helical" evidence="9">
    <location>
        <begin position="478"/>
        <end position="497"/>
    </location>
</feature>
<evidence type="ECO:0000256" key="5">
    <source>
        <dbReference type="ARBA" id="ARBA00022741"/>
    </source>
</evidence>
<evidence type="ECO:0000256" key="6">
    <source>
        <dbReference type="ARBA" id="ARBA00022840"/>
    </source>
</evidence>
<evidence type="ECO:0000313" key="10">
    <source>
        <dbReference type="EMBL" id="RDB31873.1"/>
    </source>
</evidence>
<feature type="transmembrane region" description="Helical" evidence="9">
    <location>
        <begin position="6"/>
        <end position="21"/>
    </location>
</feature>
<feature type="transmembrane region" description="Helical" evidence="9">
    <location>
        <begin position="456"/>
        <end position="472"/>
    </location>
</feature>
<feature type="transmembrane region" description="Helical" evidence="9">
    <location>
        <begin position="287"/>
        <end position="308"/>
    </location>
</feature>
<dbReference type="GO" id="GO:0005471">
    <property type="term" value="F:ATP:ADP antiporter activity"/>
    <property type="evidence" value="ECO:0007669"/>
    <property type="project" value="InterPro"/>
</dbReference>
<evidence type="ECO:0000256" key="9">
    <source>
        <dbReference type="RuleBase" id="RU363121"/>
    </source>
</evidence>
<gene>
    <name evidence="10" type="ORF">HAT2_00013</name>
</gene>
<keyword evidence="4 9" id="KW-0812">Transmembrane</keyword>
<evidence type="ECO:0000256" key="4">
    <source>
        <dbReference type="ARBA" id="ARBA00022692"/>
    </source>
</evidence>
<feature type="transmembrane region" description="Helical" evidence="9">
    <location>
        <begin position="108"/>
        <end position="130"/>
    </location>
</feature>
<comment type="subcellular location">
    <subcellularLocation>
        <location evidence="1 9">Membrane</location>
        <topology evidence="1 9">Multi-pass membrane protein</topology>
    </subcellularLocation>
</comment>
<feature type="transmembrane region" description="Helical" evidence="9">
    <location>
        <begin position="165"/>
        <end position="186"/>
    </location>
</feature>
<organism evidence="10 11">
    <name type="scientific">Candidatus Similichlamydia laticola</name>
    <dbReference type="NCBI Taxonomy" id="2170265"/>
    <lineage>
        <taxon>Bacteria</taxon>
        <taxon>Pseudomonadati</taxon>
        <taxon>Chlamydiota</taxon>
        <taxon>Chlamydiia</taxon>
        <taxon>Parachlamydiales</taxon>
        <taxon>Candidatus Parilichlamydiaceae</taxon>
        <taxon>Candidatus Similichlamydia</taxon>
    </lineage>
</organism>
<keyword evidence="5 9" id="KW-0547">Nucleotide-binding</keyword>
<dbReference type="GO" id="GO:0005524">
    <property type="term" value="F:ATP binding"/>
    <property type="evidence" value="ECO:0007669"/>
    <property type="project" value="UniProtKB-KW"/>
</dbReference>
<keyword evidence="7 9" id="KW-1133">Transmembrane helix</keyword>
<feature type="transmembrane region" description="Helical" evidence="9">
    <location>
        <begin position="332"/>
        <end position="352"/>
    </location>
</feature>
<feature type="transmembrane region" description="Helical" evidence="9">
    <location>
        <begin position="240"/>
        <end position="261"/>
    </location>
</feature>
<proteinExistence type="inferred from homology"/>
<comment type="caution">
    <text evidence="10">The sequence shown here is derived from an EMBL/GenBank/DDBJ whole genome shotgun (WGS) entry which is preliminary data.</text>
</comment>
<evidence type="ECO:0000256" key="1">
    <source>
        <dbReference type="ARBA" id="ARBA00004141"/>
    </source>
</evidence>
<evidence type="ECO:0000256" key="2">
    <source>
        <dbReference type="ARBA" id="ARBA00007127"/>
    </source>
</evidence>
<keyword evidence="6 9" id="KW-0067">ATP-binding</keyword>
<dbReference type="Pfam" id="PF03219">
    <property type="entry name" value="TLC"/>
    <property type="match status" value="1"/>
</dbReference>
<feature type="transmembrane region" description="Helical" evidence="9">
    <location>
        <begin position="359"/>
        <end position="382"/>
    </location>
</feature>
<protein>
    <recommendedName>
        <fullName evidence="9">ADP,ATP carrier protein</fullName>
    </recommendedName>
</protein>
<keyword evidence="8 9" id="KW-0472">Membrane</keyword>
<accession>A0A369KJB3</accession>
<reference evidence="10 11" key="1">
    <citation type="submission" date="2018-07" db="EMBL/GenBank/DDBJ databases">
        <title>Comparative genomics of the Candidatus Parilichlamydiaceae reveals evidence of convergent evolution and genome reduction in the phylum Chlamydiae.</title>
        <authorList>
            <person name="Taylor-Brown A."/>
            <person name="Polkinghorne A."/>
        </authorList>
    </citation>
    <scope>NUCLEOTIDE SEQUENCE [LARGE SCALE GENOMIC DNA]</scope>
    <source>
        <strain evidence="10 11">Hat2</strain>
    </source>
</reference>
<dbReference type="Proteomes" id="UP000253816">
    <property type="component" value="Unassembled WGS sequence"/>
</dbReference>
<dbReference type="OrthoDB" id="22185at2"/>
<keyword evidence="3 9" id="KW-0813">Transport</keyword>
<evidence type="ECO:0000256" key="3">
    <source>
        <dbReference type="ARBA" id="ARBA00022448"/>
    </source>
</evidence>
<feature type="transmembrane region" description="Helical" evidence="9">
    <location>
        <begin position="198"/>
        <end position="220"/>
    </location>
</feature>
<dbReference type="PANTHER" id="PTHR31187:SF1">
    <property type="entry name" value="ADP,ATP CARRIER PROTEIN 1"/>
    <property type="match status" value="1"/>
</dbReference>
<keyword evidence="11" id="KW-1185">Reference proteome</keyword>
<dbReference type="InterPro" id="IPR004667">
    <property type="entry name" value="ADP_ATP_car_bac_type"/>
</dbReference>
<feature type="transmembrane region" description="Helical" evidence="9">
    <location>
        <begin position="394"/>
        <end position="415"/>
    </location>
</feature>
<sequence length="515" mass="57708">MFWKFASIACLVCVVSISSYGRRALKWLRLRFWPIQREEVGIVLPLLGVLFLIAFNYYALKSVKDTLVITSAGATAIPFIKTWALLPITCLSSYLFALLSIRTGSRRAFLIILSSFLGFYSLFTFILYPYRKALLFHGLANWLEPLLPEGFQAIPILIRHWTFTLFYLISELWSVIILNVCFWGFLNEVVSVDQAKRLYPILRTGLNTAGILSGHIGLHFARAPYNPCFPMGETAWDQALIKTLLVVLLAGLGIFALFLYISSKIETVKCQAQEVTPKISLWKEGHLLVTSRTILCLSCITFAFNFLLNTTEMLLSTQVYKLFSDPINFSSYMHRLAIITSVIASLSSFFLSGNLLRNLSWFSTALITPCISLITSFFFFLFLFFPEQTAHSTAWFGLSPLEATVLFGTAQNCLVRSFKSSLFDINKDLALIELGKSMRVRGKAVIDGIAARTGKAFASVSITFLLGLLGSIDACTGPLGILNCFVIGSWFSATYVLDRHRLAKVKKKVSKLEND</sequence>
<comment type="similarity">
    <text evidence="2 9">Belongs to the ADP/ATP translocase tlc family.</text>
</comment>
<dbReference type="EMBL" id="QQBG01000002">
    <property type="protein sequence ID" value="RDB31873.1"/>
    <property type="molecule type" value="Genomic_DNA"/>
</dbReference>
<dbReference type="AlphaFoldDB" id="A0A369KJB3"/>
<dbReference type="RefSeq" id="WP_114544017.1">
    <property type="nucleotide sequence ID" value="NZ_QQBG01000002.1"/>
</dbReference>
<evidence type="ECO:0000256" key="7">
    <source>
        <dbReference type="ARBA" id="ARBA00022989"/>
    </source>
</evidence>
<feature type="transmembrane region" description="Helical" evidence="9">
    <location>
        <begin position="42"/>
        <end position="60"/>
    </location>
</feature>
<dbReference type="PANTHER" id="PTHR31187">
    <property type="match status" value="1"/>
</dbReference>